<sequence length="208" mass="22079">MKLLSVLLGVGLAGVGLAAPATEPYQVITTEDGIPIIRTNIVRVDTAAAAIPDAPPSHSLVSDYAKLASGALGWLHVPGFRGAPVFDHDTPTAVADSNGDVWGGSYGRKGHGRGRHGHHRHRHNRKPFHFYPRLSLKDGLPFIILAVSLSVVVACSLLRRTAAALQGEENPPIDSALAEKGRLQQRFEATQTRAESVSHPAVSPAESC</sequence>
<evidence type="ECO:0000256" key="2">
    <source>
        <dbReference type="SAM" id="Phobius"/>
    </source>
</evidence>
<keyword evidence="2" id="KW-1133">Transmembrane helix</keyword>
<keyword evidence="2" id="KW-0472">Membrane</keyword>
<comment type="caution">
    <text evidence="4">The sequence shown here is derived from an EMBL/GenBank/DDBJ whole genome shotgun (WGS) entry which is preliminary data.</text>
</comment>
<feature type="signal peptide" evidence="3">
    <location>
        <begin position="1"/>
        <end position="18"/>
    </location>
</feature>
<reference evidence="4 5" key="1">
    <citation type="submission" date="2016-01" db="EMBL/GenBank/DDBJ databases">
        <title>Biosynthesis of antibiotic leucinostatins and their inhibition on Phytophthora in bio-control Purpureocillium lilacinum.</title>
        <authorList>
            <person name="Wang G."/>
            <person name="Liu Z."/>
            <person name="Lin R."/>
            <person name="Li E."/>
            <person name="Mao Z."/>
            <person name="Ling J."/>
            <person name="Yin W."/>
            <person name="Xie B."/>
        </authorList>
    </citation>
    <scope>NUCLEOTIDE SEQUENCE [LARGE SCALE GENOMIC DNA]</scope>
    <source>
        <strain evidence="4">PLBJ-1</strain>
    </source>
</reference>
<keyword evidence="2" id="KW-0812">Transmembrane</keyword>
<keyword evidence="3" id="KW-0732">Signal</keyword>
<organism evidence="4 5">
    <name type="scientific">Purpureocillium lilacinum</name>
    <name type="common">Paecilomyces lilacinus</name>
    <dbReference type="NCBI Taxonomy" id="33203"/>
    <lineage>
        <taxon>Eukaryota</taxon>
        <taxon>Fungi</taxon>
        <taxon>Dikarya</taxon>
        <taxon>Ascomycota</taxon>
        <taxon>Pezizomycotina</taxon>
        <taxon>Sordariomycetes</taxon>
        <taxon>Hypocreomycetidae</taxon>
        <taxon>Hypocreales</taxon>
        <taxon>Ophiocordycipitaceae</taxon>
        <taxon>Purpureocillium</taxon>
    </lineage>
</organism>
<feature type="chain" id="PRO_5008103383" description="Transmembrane protein" evidence="3">
    <location>
        <begin position="19"/>
        <end position="208"/>
    </location>
</feature>
<feature type="transmembrane region" description="Helical" evidence="2">
    <location>
        <begin position="139"/>
        <end position="158"/>
    </location>
</feature>
<dbReference type="EMBL" id="LSBH01000001">
    <property type="protein sequence ID" value="OAQ86133.1"/>
    <property type="molecule type" value="Genomic_DNA"/>
</dbReference>
<dbReference type="Proteomes" id="UP000078240">
    <property type="component" value="Unassembled WGS sequence"/>
</dbReference>
<feature type="region of interest" description="Disordered" evidence="1">
    <location>
        <begin position="172"/>
        <end position="208"/>
    </location>
</feature>
<evidence type="ECO:0000256" key="1">
    <source>
        <dbReference type="SAM" id="MobiDB-lite"/>
    </source>
</evidence>
<protein>
    <recommendedName>
        <fullName evidence="6">Transmembrane protein</fullName>
    </recommendedName>
</protein>
<gene>
    <name evidence="4" type="ORF">VFPBJ_00173</name>
</gene>
<accession>A0A179H9E1</accession>
<evidence type="ECO:0000313" key="5">
    <source>
        <dbReference type="Proteomes" id="UP000078240"/>
    </source>
</evidence>
<proteinExistence type="predicted"/>
<evidence type="ECO:0008006" key="6">
    <source>
        <dbReference type="Google" id="ProtNLM"/>
    </source>
</evidence>
<dbReference type="AlphaFoldDB" id="A0A179H9E1"/>
<evidence type="ECO:0000313" key="4">
    <source>
        <dbReference type="EMBL" id="OAQ86133.1"/>
    </source>
</evidence>
<name>A0A179H9E1_PURLI</name>
<evidence type="ECO:0000256" key="3">
    <source>
        <dbReference type="SAM" id="SignalP"/>
    </source>
</evidence>